<dbReference type="AlphaFoldDB" id="A0A2I0WG01"/>
<accession>A0A2I0WG01</accession>
<sequence length="99" mass="11410">MAFDLLHATTCNEVTAYIFFKGFINNVDNVALLRNDDIIKGLVGNDENISKIFNKIIKEATLAGLMNDIVGVNSKLNTYYKKRMRQRRTNFFETYLKNP</sequence>
<dbReference type="EMBL" id="KZ502674">
    <property type="protein sequence ID" value="PKU74562.1"/>
    <property type="molecule type" value="Genomic_DNA"/>
</dbReference>
<proteinExistence type="predicted"/>
<dbReference type="Pfam" id="PF03140">
    <property type="entry name" value="DUF247"/>
    <property type="match status" value="1"/>
</dbReference>
<reference evidence="1 2" key="2">
    <citation type="journal article" date="2017" name="Nature">
        <title>The Apostasia genome and the evolution of orchids.</title>
        <authorList>
            <person name="Zhang G.Q."/>
            <person name="Liu K.W."/>
            <person name="Li Z."/>
            <person name="Lohaus R."/>
            <person name="Hsiao Y.Y."/>
            <person name="Niu S.C."/>
            <person name="Wang J.Y."/>
            <person name="Lin Y.C."/>
            <person name="Xu Q."/>
            <person name="Chen L.J."/>
            <person name="Yoshida K."/>
            <person name="Fujiwara S."/>
            <person name="Wang Z.W."/>
            <person name="Zhang Y.Q."/>
            <person name="Mitsuda N."/>
            <person name="Wang M."/>
            <person name="Liu G.H."/>
            <person name="Pecoraro L."/>
            <person name="Huang H.X."/>
            <person name="Xiao X.J."/>
            <person name="Lin M."/>
            <person name="Wu X.Y."/>
            <person name="Wu W.L."/>
            <person name="Chen Y.Y."/>
            <person name="Chang S.B."/>
            <person name="Sakamoto S."/>
            <person name="Ohme-Takagi M."/>
            <person name="Yagi M."/>
            <person name="Zeng S.J."/>
            <person name="Shen C.Y."/>
            <person name="Yeh C.M."/>
            <person name="Luo Y.B."/>
            <person name="Tsai W.C."/>
            <person name="Van de Peer Y."/>
            <person name="Liu Z.J."/>
        </authorList>
    </citation>
    <scope>NUCLEOTIDE SEQUENCE [LARGE SCALE GENOMIC DNA]</scope>
    <source>
        <tissue evidence="1">The whole plant</tissue>
    </source>
</reference>
<protein>
    <submittedName>
        <fullName evidence="1">UPF0481 protein</fullName>
    </submittedName>
</protein>
<reference evidence="1 2" key="1">
    <citation type="journal article" date="2016" name="Sci. Rep.">
        <title>The Dendrobium catenatum Lindl. genome sequence provides insights into polysaccharide synthase, floral development and adaptive evolution.</title>
        <authorList>
            <person name="Zhang G.Q."/>
            <person name="Xu Q."/>
            <person name="Bian C."/>
            <person name="Tsai W.C."/>
            <person name="Yeh C.M."/>
            <person name="Liu K.W."/>
            <person name="Yoshida K."/>
            <person name="Zhang L.S."/>
            <person name="Chang S.B."/>
            <person name="Chen F."/>
            <person name="Shi Y."/>
            <person name="Su Y.Y."/>
            <person name="Zhang Y.Q."/>
            <person name="Chen L.J."/>
            <person name="Yin Y."/>
            <person name="Lin M."/>
            <person name="Huang H."/>
            <person name="Deng H."/>
            <person name="Wang Z.W."/>
            <person name="Zhu S.L."/>
            <person name="Zhao X."/>
            <person name="Deng C."/>
            <person name="Niu S.C."/>
            <person name="Huang J."/>
            <person name="Wang M."/>
            <person name="Liu G.H."/>
            <person name="Yang H.J."/>
            <person name="Xiao X.J."/>
            <person name="Hsiao Y.Y."/>
            <person name="Wu W.L."/>
            <person name="Chen Y.Y."/>
            <person name="Mitsuda N."/>
            <person name="Ohme-Takagi M."/>
            <person name="Luo Y.B."/>
            <person name="Van de Peer Y."/>
            <person name="Liu Z.J."/>
        </authorList>
    </citation>
    <scope>NUCLEOTIDE SEQUENCE [LARGE SCALE GENOMIC DNA]</scope>
    <source>
        <tissue evidence="1">The whole plant</tissue>
    </source>
</reference>
<dbReference type="STRING" id="906689.A0A2I0WG01"/>
<organism evidence="1 2">
    <name type="scientific">Dendrobium catenatum</name>
    <dbReference type="NCBI Taxonomy" id="906689"/>
    <lineage>
        <taxon>Eukaryota</taxon>
        <taxon>Viridiplantae</taxon>
        <taxon>Streptophyta</taxon>
        <taxon>Embryophyta</taxon>
        <taxon>Tracheophyta</taxon>
        <taxon>Spermatophyta</taxon>
        <taxon>Magnoliopsida</taxon>
        <taxon>Liliopsida</taxon>
        <taxon>Asparagales</taxon>
        <taxon>Orchidaceae</taxon>
        <taxon>Epidendroideae</taxon>
        <taxon>Malaxideae</taxon>
        <taxon>Dendrobiinae</taxon>
        <taxon>Dendrobium</taxon>
    </lineage>
</organism>
<dbReference type="InterPro" id="IPR004158">
    <property type="entry name" value="DUF247_pln"/>
</dbReference>
<dbReference type="Proteomes" id="UP000233837">
    <property type="component" value="Unassembled WGS sequence"/>
</dbReference>
<name>A0A2I0WG01_9ASPA</name>
<gene>
    <name evidence="1" type="ORF">MA16_Dca003765</name>
</gene>
<evidence type="ECO:0000313" key="1">
    <source>
        <dbReference type="EMBL" id="PKU74562.1"/>
    </source>
</evidence>
<keyword evidence="2" id="KW-1185">Reference proteome</keyword>
<evidence type="ECO:0000313" key="2">
    <source>
        <dbReference type="Proteomes" id="UP000233837"/>
    </source>
</evidence>